<keyword evidence="3" id="KW-1185">Reference proteome</keyword>
<protein>
    <recommendedName>
        <fullName evidence="1">Farnesoic acid O-methyl transferase domain-containing protein</fullName>
    </recommendedName>
</protein>
<evidence type="ECO:0000259" key="1">
    <source>
        <dbReference type="Pfam" id="PF12248"/>
    </source>
</evidence>
<sequence>MAISLSTEDKLEYHFYPINGQQIQFRIKAPNDAHIALTTGPNEGEPMFEIFIGGWGNGRSIIRKNRTKPEIAEAETPGILNADEFRGFWIR</sequence>
<dbReference type="Proteomes" id="UP001168972">
    <property type="component" value="Unassembled WGS sequence"/>
</dbReference>
<dbReference type="EMBL" id="JAQQBR010001835">
    <property type="protein sequence ID" value="KAK0161357.1"/>
    <property type="molecule type" value="Genomic_DNA"/>
</dbReference>
<accession>A0AA39F1S7</accession>
<reference evidence="2" key="2">
    <citation type="submission" date="2023-03" db="EMBL/GenBank/DDBJ databases">
        <authorList>
            <person name="Inwood S.N."/>
            <person name="Skelly J.G."/>
            <person name="Guhlin J."/>
            <person name="Harrop T.W.R."/>
            <person name="Goldson S.G."/>
            <person name="Dearden P.K."/>
        </authorList>
    </citation>
    <scope>NUCLEOTIDE SEQUENCE</scope>
    <source>
        <strain evidence="2">Lincoln</strain>
        <tissue evidence="2">Whole body</tissue>
    </source>
</reference>
<comment type="caution">
    <text evidence="2">The sequence shown here is derived from an EMBL/GenBank/DDBJ whole genome shotgun (WGS) entry which is preliminary data.</text>
</comment>
<organism evidence="2 3">
    <name type="scientific">Microctonus hyperodae</name>
    <name type="common">Parasitoid wasp</name>
    <dbReference type="NCBI Taxonomy" id="165561"/>
    <lineage>
        <taxon>Eukaryota</taxon>
        <taxon>Metazoa</taxon>
        <taxon>Ecdysozoa</taxon>
        <taxon>Arthropoda</taxon>
        <taxon>Hexapoda</taxon>
        <taxon>Insecta</taxon>
        <taxon>Pterygota</taxon>
        <taxon>Neoptera</taxon>
        <taxon>Endopterygota</taxon>
        <taxon>Hymenoptera</taxon>
        <taxon>Apocrita</taxon>
        <taxon>Ichneumonoidea</taxon>
        <taxon>Braconidae</taxon>
        <taxon>Euphorinae</taxon>
        <taxon>Microctonus</taxon>
    </lineage>
</organism>
<proteinExistence type="predicted"/>
<gene>
    <name evidence="2" type="ORF">PV327_009835</name>
</gene>
<reference evidence="2" key="1">
    <citation type="journal article" date="2023" name="bioRxiv">
        <title>Scaffold-level genome assemblies of two parasitoid biocontrol wasps reveal the parthenogenesis mechanism and an associated novel virus.</title>
        <authorList>
            <person name="Inwood S."/>
            <person name="Skelly J."/>
            <person name="Guhlin J."/>
            <person name="Harrop T."/>
            <person name="Goldson S."/>
            <person name="Dearden P."/>
        </authorList>
    </citation>
    <scope>NUCLEOTIDE SEQUENCE</scope>
    <source>
        <strain evidence="2">Lincoln</strain>
        <tissue evidence="2">Whole body</tissue>
    </source>
</reference>
<name>A0AA39F1S7_MICHY</name>
<evidence type="ECO:0000313" key="3">
    <source>
        <dbReference type="Proteomes" id="UP001168972"/>
    </source>
</evidence>
<evidence type="ECO:0000313" key="2">
    <source>
        <dbReference type="EMBL" id="KAK0161357.1"/>
    </source>
</evidence>
<feature type="domain" description="Farnesoic acid O-methyl transferase" evidence="1">
    <location>
        <begin position="10"/>
        <end position="91"/>
    </location>
</feature>
<dbReference type="InterPro" id="IPR022041">
    <property type="entry name" value="Methyltransf_FA"/>
</dbReference>
<dbReference type="PANTHER" id="PTHR36695:SF12">
    <property type="entry name" value="AGAP008648-PA"/>
    <property type="match status" value="1"/>
</dbReference>
<dbReference type="AlphaFoldDB" id="A0AA39F1S7"/>
<dbReference type="Pfam" id="PF12248">
    <property type="entry name" value="Methyltransf_FA"/>
    <property type="match status" value="1"/>
</dbReference>
<dbReference type="PANTHER" id="PTHR36695">
    <property type="entry name" value="AGAP008648-PA"/>
    <property type="match status" value="1"/>
</dbReference>